<dbReference type="Proteomes" id="UP000186303">
    <property type="component" value="Chromosome 4"/>
</dbReference>
<feature type="domain" description="J" evidence="5">
    <location>
        <begin position="52"/>
        <end position="120"/>
    </location>
</feature>
<dbReference type="Gene3D" id="1.10.287.110">
    <property type="entry name" value="DnaJ domain"/>
    <property type="match status" value="1"/>
</dbReference>
<evidence type="ECO:0000256" key="2">
    <source>
        <dbReference type="ARBA" id="ARBA00023136"/>
    </source>
</evidence>
<dbReference type="PANTHER" id="PTHR44157:SF1">
    <property type="entry name" value="DNAJ HOMOLOG SUBFAMILY C MEMBER 11"/>
    <property type="match status" value="1"/>
</dbReference>
<keyword evidence="2 4" id="KW-0472">Membrane</keyword>
<dbReference type="InterPro" id="IPR024586">
    <property type="entry name" value="DnaJ-like_C11_C"/>
</dbReference>
<dbReference type="InterPro" id="IPR036869">
    <property type="entry name" value="J_dom_sf"/>
</dbReference>
<organism evidence="6 7">
    <name type="scientific">Malassezia sympodialis (strain ATCC 42132)</name>
    <name type="common">Atopic eczema-associated yeast</name>
    <dbReference type="NCBI Taxonomy" id="1230383"/>
    <lineage>
        <taxon>Eukaryota</taxon>
        <taxon>Fungi</taxon>
        <taxon>Dikarya</taxon>
        <taxon>Basidiomycota</taxon>
        <taxon>Ustilaginomycotina</taxon>
        <taxon>Malasseziomycetes</taxon>
        <taxon>Malasseziales</taxon>
        <taxon>Malasseziaceae</taxon>
        <taxon>Malassezia</taxon>
    </lineage>
</organism>
<dbReference type="VEuPathDB" id="FungiDB:MSYG_2481"/>
<protein>
    <submittedName>
        <fullName evidence="6">Similar to S.cerevisiae protein SCJ1 (One of several homologs of bacterial chaperone DnaJ)</fullName>
    </submittedName>
</protein>
<feature type="transmembrane region" description="Helical" evidence="4">
    <location>
        <begin position="450"/>
        <end position="471"/>
    </location>
</feature>
<dbReference type="SUPFAM" id="SSF46565">
    <property type="entry name" value="Chaperone J-domain"/>
    <property type="match status" value="1"/>
</dbReference>
<dbReference type="AlphaFoldDB" id="A0A1M8A6X5"/>
<gene>
    <name evidence="6" type="ORF">MSYG_2481</name>
</gene>
<dbReference type="OMA" id="QLDKHTM"/>
<dbReference type="Pfam" id="PF22774">
    <property type="entry name" value="DNAJC11_beta-barrel"/>
    <property type="match status" value="1"/>
</dbReference>
<evidence type="ECO:0000256" key="1">
    <source>
        <dbReference type="ARBA" id="ARBA00004370"/>
    </source>
</evidence>
<dbReference type="InterPro" id="IPR018253">
    <property type="entry name" value="DnaJ_domain_CS"/>
</dbReference>
<dbReference type="PRINTS" id="PR00625">
    <property type="entry name" value="JDOMAIN"/>
</dbReference>
<dbReference type="EMBL" id="LT671824">
    <property type="protein sequence ID" value="SHO78139.1"/>
    <property type="molecule type" value="Genomic_DNA"/>
</dbReference>
<dbReference type="InterPro" id="IPR001623">
    <property type="entry name" value="DnaJ_domain"/>
</dbReference>
<reference evidence="7" key="1">
    <citation type="journal article" date="2017" name="Nucleic Acids Res.">
        <title>Proteogenomics produces comprehensive and highly accurate protein-coding gene annotation in a complete genome assembly of Malassezia sympodialis.</title>
        <authorList>
            <person name="Zhu Y."/>
            <person name="Engstroem P.G."/>
            <person name="Tellgren-Roth C."/>
            <person name="Baudo C.D."/>
            <person name="Kennell J.C."/>
            <person name="Sun S."/>
            <person name="Billmyre R.B."/>
            <person name="Schroeder M.S."/>
            <person name="Andersson A."/>
            <person name="Holm T."/>
            <person name="Sigurgeirsson B."/>
            <person name="Wu G."/>
            <person name="Sankaranarayanan S.R."/>
            <person name="Siddharthan R."/>
            <person name="Sanyal K."/>
            <person name="Lundeberg J."/>
            <person name="Nystedt B."/>
            <person name="Boekhout T."/>
            <person name="Dawson T.L. Jr."/>
            <person name="Heitman J."/>
            <person name="Scheynius A."/>
            <person name="Lehtioe J."/>
        </authorList>
    </citation>
    <scope>NUCLEOTIDE SEQUENCE [LARGE SCALE GENOMIC DNA]</scope>
    <source>
        <strain evidence="7">ATCC 42132</strain>
    </source>
</reference>
<dbReference type="PROSITE" id="PS50076">
    <property type="entry name" value="DNAJ_2"/>
    <property type="match status" value="1"/>
</dbReference>
<dbReference type="OrthoDB" id="10250354at2759"/>
<dbReference type="GO" id="GO:0005739">
    <property type="term" value="C:mitochondrion"/>
    <property type="evidence" value="ECO:0007669"/>
    <property type="project" value="GOC"/>
</dbReference>
<dbReference type="InterPro" id="IPR052243">
    <property type="entry name" value="Mito_inner_membrane_organizer"/>
</dbReference>
<accession>A0A1M8A6X5</accession>
<keyword evidence="3" id="KW-0143">Chaperone</keyword>
<dbReference type="PANTHER" id="PTHR44157">
    <property type="entry name" value="DNAJ HOMOLOG SUBFAMILY C MEMBER 11"/>
    <property type="match status" value="1"/>
</dbReference>
<keyword evidence="4" id="KW-1133">Transmembrane helix</keyword>
<evidence type="ECO:0000313" key="6">
    <source>
        <dbReference type="EMBL" id="SHO78139.1"/>
    </source>
</evidence>
<dbReference type="Pfam" id="PF00226">
    <property type="entry name" value="DnaJ"/>
    <property type="match status" value="1"/>
</dbReference>
<sequence>MASLRDDGSLPFNYDPRAHWRAPDMEDPLFGGTPFRDAHTDSGLAASPDARSYYALLNVDQDATESQIRDAYKTLAMAFHPDKHPGDDRKELAEKMFQDIQEAYQVLIDPEKRAIYDHFGEEGLRSTWTVAMRGSSPEEMRAEFERQSRLQQAADAEALVNSRGEFSALINATSLFLPSPRTVSPLTPRLQPNLTWSQRLGLISCAQVVGKHGFDMALSEQSVLSLSGQLMSRGNAGGGNLVGTLKTHWSPRFFSELSASILRPQVLTARGQYTVDENMFFNYALVSQTLAAPPSVTLTWGQRLSSTSSLTGFTSLKTGSYSIGGWGADANGQPVHQDTGAMVVGATKQHPDGTAWTLQMTLSDVDQSIGYEWTMKVLGGFKVKSGVSLGTAMGISAFSSGERRVTENIRVLLGVECGLSSGVQVKVRVTRLGQKLVFPIVLSPTFRSDLAAAATLVPAATMVLSHYFYFVPRQKKERSKRVMQVRKEHAAVIEQRHTSAEQTRELLRPQALKRAEAELARQGLVILQAFYGRIDAFPKKLSVSQDDLRSKQHIMELVVDTSTATEGSSDQPLWWDVRVPLQMLVIQSQLVIPSGTTKAKLIGFFDPCVGEQKHLYVCYWFRGELHEFMAGDKDAVAAPLRGHQI</sequence>
<evidence type="ECO:0000313" key="7">
    <source>
        <dbReference type="Proteomes" id="UP000186303"/>
    </source>
</evidence>
<comment type="subcellular location">
    <subcellularLocation>
        <location evidence="1">Membrane</location>
    </subcellularLocation>
</comment>
<evidence type="ECO:0000259" key="5">
    <source>
        <dbReference type="PROSITE" id="PS50076"/>
    </source>
</evidence>
<name>A0A1M8A6X5_MALS4</name>
<dbReference type="GO" id="GO:0042407">
    <property type="term" value="P:cristae formation"/>
    <property type="evidence" value="ECO:0007669"/>
    <property type="project" value="TreeGrafter"/>
</dbReference>
<dbReference type="InterPro" id="IPR055225">
    <property type="entry name" value="DNAJC11-like_beta-barrel"/>
</dbReference>
<dbReference type="PROSITE" id="PS00636">
    <property type="entry name" value="DNAJ_1"/>
    <property type="match status" value="1"/>
</dbReference>
<dbReference type="Pfam" id="PF11875">
    <property type="entry name" value="DnaJ-like_C11_C"/>
    <property type="match status" value="1"/>
</dbReference>
<dbReference type="SMART" id="SM00271">
    <property type="entry name" value="DnaJ"/>
    <property type="match status" value="1"/>
</dbReference>
<dbReference type="CDD" id="cd06257">
    <property type="entry name" value="DnaJ"/>
    <property type="match status" value="1"/>
</dbReference>
<evidence type="ECO:0000256" key="3">
    <source>
        <dbReference type="ARBA" id="ARBA00023186"/>
    </source>
</evidence>
<proteinExistence type="predicted"/>
<dbReference type="STRING" id="1230383.A0A1M8A6X5"/>
<dbReference type="GO" id="GO:0016020">
    <property type="term" value="C:membrane"/>
    <property type="evidence" value="ECO:0007669"/>
    <property type="project" value="UniProtKB-SubCell"/>
</dbReference>
<evidence type="ECO:0000256" key="4">
    <source>
        <dbReference type="SAM" id="Phobius"/>
    </source>
</evidence>
<keyword evidence="7" id="KW-1185">Reference proteome</keyword>
<keyword evidence="4" id="KW-0812">Transmembrane</keyword>